<evidence type="ECO:0000313" key="3">
    <source>
        <dbReference type="EMBL" id="KAF8727055.1"/>
    </source>
</evidence>
<dbReference type="Pfam" id="PF10273">
    <property type="entry name" value="WGG"/>
    <property type="match status" value="1"/>
</dbReference>
<comment type="similarity">
    <text evidence="1">Belongs to the TSR2 family.</text>
</comment>
<evidence type="ECO:0000256" key="1">
    <source>
        <dbReference type="ARBA" id="ARBA00006524"/>
    </source>
</evidence>
<dbReference type="EMBL" id="JACEFO010001646">
    <property type="protein sequence ID" value="KAF8727055.1"/>
    <property type="molecule type" value="Genomic_DNA"/>
</dbReference>
<sequence length="165" mass="18375">MAASNSGPISAEGRAALGVAIRLVFAQWTELQVAVENQWGGRDSCAKANQLCKSILSWFCRSKGPHFSEDLVDVMLHKISESFNADFDDNSVEDVADHLLFIHEQCLQNNYSPIEKLKKSHVQGNDVSQTNQVCIITGSLAELIIILQRFVDCDCIQAELLYIYI</sequence>
<reference evidence="3" key="1">
    <citation type="submission" date="2020-07" db="EMBL/GenBank/DDBJ databases">
        <title>Genome sequence and genetic diversity analysis of an under-domesticated orphan crop, white fonio (Digitaria exilis).</title>
        <authorList>
            <person name="Bennetzen J.L."/>
            <person name="Chen S."/>
            <person name="Ma X."/>
            <person name="Wang X."/>
            <person name="Yssel A.E.J."/>
            <person name="Chaluvadi S.R."/>
            <person name="Johnson M."/>
            <person name="Gangashetty P."/>
            <person name="Hamidou F."/>
            <person name="Sanogo M.D."/>
            <person name="Zwaenepoel A."/>
            <person name="Wallace J."/>
            <person name="Van De Peer Y."/>
            <person name="Van Deynze A."/>
        </authorList>
    </citation>
    <scope>NUCLEOTIDE SEQUENCE</scope>
    <source>
        <tissue evidence="3">Leaves</tissue>
    </source>
</reference>
<dbReference type="InterPro" id="IPR019398">
    <property type="entry name" value="Pre-rRNA_process_TSR2"/>
</dbReference>
<dbReference type="PANTHER" id="PTHR21250">
    <property type="entry name" value="PRE-RRNA-PROCESSING PROTEIN TSR2 HOMOLOG"/>
    <property type="match status" value="1"/>
</dbReference>
<evidence type="ECO:0008006" key="5">
    <source>
        <dbReference type="Google" id="ProtNLM"/>
    </source>
</evidence>
<gene>
    <name evidence="3" type="ORF">HU200_019553</name>
</gene>
<keyword evidence="2" id="KW-0698">rRNA processing</keyword>
<dbReference type="OrthoDB" id="263560at2759"/>
<proteinExistence type="inferred from homology"/>
<dbReference type="GO" id="GO:0006364">
    <property type="term" value="P:rRNA processing"/>
    <property type="evidence" value="ECO:0007669"/>
    <property type="project" value="UniProtKB-KW"/>
</dbReference>
<accession>A0A835F3F7</accession>
<evidence type="ECO:0000313" key="4">
    <source>
        <dbReference type="Proteomes" id="UP000636709"/>
    </source>
</evidence>
<dbReference type="Proteomes" id="UP000636709">
    <property type="component" value="Unassembled WGS sequence"/>
</dbReference>
<name>A0A835F3F7_9POAL</name>
<protein>
    <recommendedName>
        <fullName evidence="5">Pre-rRNA-processing protein TSR2 homolog</fullName>
    </recommendedName>
</protein>
<organism evidence="3 4">
    <name type="scientific">Digitaria exilis</name>
    <dbReference type="NCBI Taxonomy" id="1010633"/>
    <lineage>
        <taxon>Eukaryota</taxon>
        <taxon>Viridiplantae</taxon>
        <taxon>Streptophyta</taxon>
        <taxon>Embryophyta</taxon>
        <taxon>Tracheophyta</taxon>
        <taxon>Spermatophyta</taxon>
        <taxon>Magnoliopsida</taxon>
        <taxon>Liliopsida</taxon>
        <taxon>Poales</taxon>
        <taxon>Poaceae</taxon>
        <taxon>PACMAD clade</taxon>
        <taxon>Panicoideae</taxon>
        <taxon>Panicodae</taxon>
        <taxon>Paniceae</taxon>
        <taxon>Anthephorinae</taxon>
        <taxon>Digitaria</taxon>
    </lineage>
</organism>
<comment type="caution">
    <text evidence="3">The sequence shown here is derived from an EMBL/GenBank/DDBJ whole genome shotgun (WGS) entry which is preliminary data.</text>
</comment>
<dbReference type="AlphaFoldDB" id="A0A835F3F7"/>
<evidence type="ECO:0000256" key="2">
    <source>
        <dbReference type="ARBA" id="ARBA00022552"/>
    </source>
</evidence>
<keyword evidence="4" id="KW-1185">Reference proteome</keyword>